<feature type="domain" description="4Fe4S-binding SPASM" evidence="1">
    <location>
        <begin position="1"/>
        <end position="55"/>
    </location>
</feature>
<proteinExistence type="predicted"/>
<gene>
    <name evidence="2" type="ORF">LCGC14_2073970</name>
</gene>
<sequence length="101" mass="11337">ADGSYALCGIGETVKDLIFGHAGEDKLKDIWEHTPILQDIREGLPNRLEGVCGECIMKERCLGSCVAQNYYRSKSLWAPYWYCDEAKKEGLFPASRLHPAC</sequence>
<dbReference type="InterPro" id="IPR023885">
    <property type="entry name" value="4Fe4S-binding_SPASM_dom"/>
</dbReference>
<feature type="non-terminal residue" evidence="2">
    <location>
        <position position="1"/>
    </location>
</feature>
<dbReference type="Gene3D" id="3.20.20.70">
    <property type="entry name" value="Aldolase class I"/>
    <property type="match status" value="1"/>
</dbReference>
<dbReference type="Pfam" id="PF13186">
    <property type="entry name" value="SPASM"/>
    <property type="match status" value="1"/>
</dbReference>
<evidence type="ECO:0000259" key="1">
    <source>
        <dbReference type="Pfam" id="PF13186"/>
    </source>
</evidence>
<dbReference type="InterPro" id="IPR013785">
    <property type="entry name" value="Aldolase_TIM"/>
</dbReference>
<protein>
    <recommendedName>
        <fullName evidence="1">4Fe4S-binding SPASM domain-containing protein</fullName>
    </recommendedName>
</protein>
<dbReference type="InterPro" id="IPR058240">
    <property type="entry name" value="rSAM_sf"/>
</dbReference>
<comment type="caution">
    <text evidence="2">The sequence shown here is derived from an EMBL/GenBank/DDBJ whole genome shotgun (WGS) entry which is preliminary data.</text>
</comment>
<dbReference type="EMBL" id="LAZR01024932">
    <property type="protein sequence ID" value="KKL73527.1"/>
    <property type="molecule type" value="Genomic_DNA"/>
</dbReference>
<organism evidence="2">
    <name type="scientific">marine sediment metagenome</name>
    <dbReference type="NCBI Taxonomy" id="412755"/>
    <lineage>
        <taxon>unclassified sequences</taxon>
        <taxon>metagenomes</taxon>
        <taxon>ecological metagenomes</taxon>
    </lineage>
</organism>
<name>A0A0F9HEK9_9ZZZZ</name>
<reference evidence="2" key="1">
    <citation type="journal article" date="2015" name="Nature">
        <title>Complex archaea that bridge the gap between prokaryotes and eukaryotes.</title>
        <authorList>
            <person name="Spang A."/>
            <person name="Saw J.H."/>
            <person name="Jorgensen S.L."/>
            <person name="Zaremba-Niedzwiedzka K."/>
            <person name="Martijn J."/>
            <person name="Lind A.E."/>
            <person name="van Eijk R."/>
            <person name="Schleper C."/>
            <person name="Guy L."/>
            <person name="Ettema T.J."/>
        </authorList>
    </citation>
    <scope>NUCLEOTIDE SEQUENCE</scope>
</reference>
<dbReference type="AlphaFoldDB" id="A0A0F9HEK9"/>
<evidence type="ECO:0000313" key="2">
    <source>
        <dbReference type="EMBL" id="KKL73527.1"/>
    </source>
</evidence>
<dbReference type="SUPFAM" id="SSF102114">
    <property type="entry name" value="Radical SAM enzymes"/>
    <property type="match status" value="1"/>
</dbReference>
<accession>A0A0F9HEK9</accession>